<keyword evidence="2" id="KW-1185">Reference proteome</keyword>
<protein>
    <submittedName>
        <fullName evidence="1">Nucleotidyl transferase AbiEii/AbiGii toxin family protein</fullName>
    </submittedName>
</protein>
<gene>
    <name evidence="1" type="ORF">L9S41_18765</name>
</gene>
<organism evidence="1 2">
    <name type="scientific">Geoalkalibacter halelectricus</name>
    <dbReference type="NCBI Taxonomy" id="2847045"/>
    <lineage>
        <taxon>Bacteria</taxon>
        <taxon>Pseudomonadati</taxon>
        <taxon>Thermodesulfobacteriota</taxon>
        <taxon>Desulfuromonadia</taxon>
        <taxon>Desulfuromonadales</taxon>
        <taxon>Geoalkalibacteraceae</taxon>
        <taxon>Geoalkalibacter</taxon>
    </lineage>
</organism>
<dbReference type="Proteomes" id="UP001060414">
    <property type="component" value="Chromosome"/>
</dbReference>
<evidence type="ECO:0000313" key="1">
    <source>
        <dbReference type="EMBL" id="UWZ79701.1"/>
    </source>
</evidence>
<evidence type="ECO:0000313" key="2">
    <source>
        <dbReference type="Proteomes" id="UP001060414"/>
    </source>
</evidence>
<dbReference type="EMBL" id="CP092109">
    <property type="protein sequence ID" value="UWZ79701.1"/>
    <property type="molecule type" value="Genomic_DNA"/>
</dbReference>
<sequence length="233" mass="25882">MGTNIGFGEDTEAHLVEVFRNVCMVEVEDDGLRFDPQSIVAEAIREEMEYGGVRVRLTATLDGARISLQIDVGFGDVVTPAPEEVDYPTLLDLPAPHLRVYPRESVVAEKFQAMVHLGMANSRMKDFYDVWMLCRLFEFDGATLAQAVERTFERRRTTVPAEAPLSLTVEFHGDPGKVLQWGAFLGRNGLEGMGTTLEAVAGAIEGFLMPICLALRSGERFEATWPMGGPWRR</sequence>
<keyword evidence="1" id="KW-0808">Transferase</keyword>
<dbReference type="GO" id="GO:0016740">
    <property type="term" value="F:transferase activity"/>
    <property type="evidence" value="ECO:0007669"/>
    <property type="project" value="UniProtKB-KW"/>
</dbReference>
<name>A0ABY5ZR46_9BACT</name>
<accession>A0ABY5ZR46</accession>
<dbReference type="RefSeq" id="WP_260748052.1">
    <property type="nucleotide sequence ID" value="NZ_CP092109.1"/>
</dbReference>
<dbReference type="Pfam" id="PF08843">
    <property type="entry name" value="AbiEii"/>
    <property type="match status" value="1"/>
</dbReference>
<reference evidence="1" key="1">
    <citation type="journal article" date="2022" name="Environ. Microbiol.">
        <title>Geoalkalibacter halelectricus SAP #1 sp. nov. possessing extracellular electron transfer and mineral#reducing capabilities from a haloalkaline environment.</title>
        <authorList>
            <person name="Yadav S."/>
            <person name="Singh R."/>
            <person name="Sundharam S.S."/>
            <person name="Chaudhary S."/>
            <person name="Krishnamurthi S."/>
            <person name="Patil S.A."/>
        </authorList>
    </citation>
    <scope>NUCLEOTIDE SEQUENCE</scope>
    <source>
        <strain evidence="1">SAP-1</strain>
    </source>
</reference>
<dbReference type="InterPro" id="IPR014942">
    <property type="entry name" value="AbiEii"/>
</dbReference>
<proteinExistence type="predicted"/>